<comment type="similarity">
    <text evidence="2 6">Belongs to the bacterial solute-binding protein 3 family.</text>
</comment>
<dbReference type="InterPro" id="IPR005768">
    <property type="entry name" value="Lys_Arg_Orn-bd"/>
</dbReference>
<evidence type="ECO:0000313" key="9">
    <source>
        <dbReference type="EMBL" id="KXU82489.1"/>
    </source>
</evidence>
<dbReference type="Pfam" id="PF00497">
    <property type="entry name" value="SBP_bac_3"/>
    <property type="match status" value="1"/>
</dbReference>
<proteinExistence type="inferred from homology"/>
<dbReference type="Proteomes" id="UP000075613">
    <property type="component" value="Unassembled WGS sequence"/>
</dbReference>
<accession>A0A149PBT8</accession>
<keyword evidence="4 7" id="KW-0732">Signal</keyword>
<feature type="chain" id="PRO_5007550961" evidence="7">
    <location>
        <begin position="20"/>
        <end position="256"/>
    </location>
</feature>
<dbReference type="SUPFAM" id="SSF53850">
    <property type="entry name" value="Periplasmic binding protein-like II"/>
    <property type="match status" value="1"/>
</dbReference>
<evidence type="ECO:0000256" key="1">
    <source>
        <dbReference type="ARBA" id="ARBA00004418"/>
    </source>
</evidence>
<dbReference type="InterPro" id="IPR018313">
    <property type="entry name" value="SBP_3_CS"/>
</dbReference>
<dbReference type="SMART" id="SM00062">
    <property type="entry name" value="PBPb"/>
    <property type="match status" value="1"/>
</dbReference>
<keyword evidence="10" id="KW-1185">Reference proteome</keyword>
<keyword evidence="5" id="KW-0574">Periplasm</keyword>
<dbReference type="RefSeq" id="WP_062137672.1">
    <property type="nucleotide sequence ID" value="NZ_LRBG01000039.1"/>
</dbReference>
<feature type="domain" description="Solute-binding protein family 3/N-terminal" evidence="8">
    <location>
        <begin position="24"/>
        <end position="253"/>
    </location>
</feature>
<sequence length="256" mass="27980">MKKLALAATLALVAGIGHARDMTAIRFGVDPSYAPFESLAPDGKLVGFDIDLGNAICERLKVKCVWIENSFDGMIPALKARKFDGVLSSMSVTGKRQEQIAFTDKIDNVLPRLVARKDAGILPTPESLKGKTVGVEQGSTQETYTRAYWEPKGVTIRTYQTQDLVYQDLLAGRIDAALQSSVQAELGFLKSANGRDFAFAGPALNDPKTLGVGAAIGVRKEDDDLRLQINKALAEIIQDGTYQRISRKYFSFDVYN</sequence>
<dbReference type="AlphaFoldDB" id="A0A149PBT8"/>
<dbReference type="OrthoDB" id="9768183at2"/>
<evidence type="ECO:0000259" key="8">
    <source>
        <dbReference type="SMART" id="SM00062"/>
    </source>
</evidence>
<dbReference type="GO" id="GO:0030288">
    <property type="term" value="C:outer membrane-bounded periplasmic space"/>
    <property type="evidence" value="ECO:0007669"/>
    <property type="project" value="InterPro"/>
</dbReference>
<comment type="subcellular location">
    <subcellularLocation>
        <location evidence="1">Periplasm</location>
    </subcellularLocation>
</comment>
<evidence type="ECO:0000313" key="10">
    <source>
        <dbReference type="Proteomes" id="UP000075613"/>
    </source>
</evidence>
<organism evidence="9 10">
    <name type="scientific">Paraburkholderia monticola</name>
    <dbReference type="NCBI Taxonomy" id="1399968"/>
    <lineage>
        <taxon>Bacteria</taxon>
        <taxon>Pseudomonadati</taxon>
        <taxon>Pseudomonadota</taxon>
        <taxon>Betaproteobacteria</taxon>
        <taxon>Burkholderiales</taxon>
        <taxon>Burkholderiaceae</taxon>
        <taxon>Paraburkholderia</taxon>
    </lineage>
</organism>
<dbReference type="EMBL" id="LRBG01000039">
    <property type="protein sequence ID" value="KXU82489.1"/>
    <property type="molecule type" value="Genomic_DNA"/>
</dbReference>
<reference evidence="9 10" key="1">
    <citation type="journal article" date="2015" name="Int. J. Syst. Evol. Microbiol.">
        <title>Burkholderia monticola sp. nov., isolated from mountain soil.</title>
        <authorList>
            <person name="Baek I."/>
            <person name="Seo B."/>
            <person name="Lee I."/>
            <person name="Yi H."/>
            <person name="Chun J."/>
        </authorList>
    </citation>
    <scope>NUCLEOTIDE SEQUENCE [LARGE SCALE GENOMIC DNA]</scope>
    <source>
        <strain evidence="9 10">JC2948</strain>
    </source>
</reference>
<dbReference type="Gene3D" id="3.40.190.10">
    <property type="entry name" value="Periplasmic binding protein-like II"/>
    <property type="match status" value="2"/>
</dbReference>
<keyword evidence="3" id="KW-0813">Transport</keyword>
<dbReference type="PANTHER" id="PTHR35936:SF13">
    <property type="entry name" value="HISTIDINE-BINDING PERIPLASMIC PROTEIN"/>
    <property type="match status" value="1"/>
</dbReference>
<name>A0A149PBT8_9BURK</name>
<dbReference type="PROSITE" id="PS01039">
    <property type="entry name" value="SBP_BACTERIAL_3"/>
    <property type="match status" value="1"/>
</dbReference>
<evidence type="ECO:0000256" key="7">
    <source>
        <dbReference type="SAM" id="SignalP"/>
    </source>
</evidence>
<comment type="caution">
    <text evidence="9">The sequence shown here is derived from an EMBL/GenBank/DDBJ whole genome shotgun (WGS) entry which is preliminary data.</text>
</comment>
<gene>
    <name evidence="9" type="ORF">CI15_33745</name>
</gene>
<evidence type="ECO:0000256" key="2">
    <source>
        <dbReference type="ARBA" id="ARBA00010333"/>
    </source>
</evidence>
<evidence type="ECO:0000256" key="3">
    <source>
        <dbReference type="ARBA" id="ARBA00022448"/>
    </source>
</evidence>
<evidence type="ECO:0000256" key="4">
    <source>
        <dbReference type="ARBA" id="ARBA00022729"/>
    </source>
</evidence>
<feature type="signal peptide" evidence="7">
    <location>
        <begin position="1"/>
        <end position="19"/>
    </location>
</feature>
<dbReference type="CDD" id="cd13703">
    <property type="entry name" value="PBP2_HisJ_LAO"/>
    <property type="match status" value="1"/>
</dbReference>
<evidence type="ECO:0000256" key="6">
    <source>
        <dbReference type="RuleBase" id="RU003744"/>
    </source>
</evidence>
<dbReference type="STRING" id="1399968.CI15_33745"/>
<dbReference type="InterPro" id="IPR001638">
    <property type="entry name" value="Solute-binding_3/MltF_N"/>
</dbReference>
<dbReference type="NCBIfam" id="TIGR01096">
    <property type="entry name" value="3A0103s03R"/>
    <property type="match status" value="1"/>
</dbReference>
<evidence type="ECO:0000256" key="5">
    <source>
        <dbReference type="ARBA" id="ARBA00022764"/>
    </source>
</evidence>
<dbReference type="PANTHER" id="PTHR35936">
    <property type="entry name" value="MEMBRANE-BOUND LYTIC MUREIN TRANSGLYCOSYLASE F"/>
    <property type="match status" value="1"/>
</dbReference>
<protein>
    <submittedName>
        <fullName evidence="9">ABC transporter substrate-binding protein</fullName>
    </submittedName>
</protein>